<dbReference type="Pfam" id="PF13579">
    <property type="entry name" value="Glyco_trans_4_4"/>
    <property type="match status" value="1"/>
</dbReference>
<dbReference type="GO" id="GO:0016757">
    <property type="term" value="F:glycosyltransferase activity"/>
    <property type="evidence" value="ECO:0007669"/>
    <property type="project" value="UniProtKB-KW"/>
</dbReference>
<keyword evidence="6" id="KW-1185">Reference proteome</keyword>
<feature type="domain" description="Glycosyltransferase subfamily 4-like N-terminal" evidence="4">
    <location>
        <begin position="20"/>
        <end position="163"/>
    </location>
</feature>
<sequence>MTHVVHISSVHYPFDPRIFHKQLQALSDAGYRTTLLVHHEDSTERDGVTVRSVGDVESRLERWRNLPTLFREARAEDADVYHVHDPELLPIGVLLSLTTDASVVYDVHEDYADAIRVREWIPEPVKPVLQRVFPTVQAALTRPLELVVTADDSTRAQLEGHTSTPVETVRNLPTVAGIETDRVDVERSHEHVLAYVGGLDRERGLLTMLQVTARLRERGLDVGLWLLGPFQDGAIERTAREFMDREGIAEHVRLFGYVDYDEIFSYLSAADVGLLLVDEERFARNVPTKFFEYLYCELPVVMTEVPSLEPYADDDYCVAVPEDDLDRTVEELAGLLEAPETRVRMGEAGREAVASEYSWEIERDRLLAAYAQLTDRR</sequence>
<dbReference type="Gene3D" id="3.40.50.2000">
    <property type="entry name" value="Glycogen Phosphorylase B"/>
    <property type="match status" value="2"/>
</dbReference>
<dbReference type="EMBL" id="CP003929">
    <property type="protein sequence ID" value="AGB39018.1"/>
    <property type="molecule type" value="Genomic_DNA"/>
</dbReference>
<dbReference type="KEGG" id="nou:Natoc_3281"/>
<dbReference type="AlphaFoldDB" id="L0K4I2"/>
<dbReference type="Proteomes" id="UP000010878">
    <property type="component" value="Chromosome"/>
</dbReference>
<name>L0K4I2_9EURY</name>
<dbReference type="RefSeq" id="WP_015322457.1">
    <property type="nucleotide sequence ID" value="NC_019974.1"/>
</dbReference>
<protein>
    <submittedName>
        <fullName evidence="5">Glycosyltransferase</fullName>
    </submittedName>
</protein>
<dbReference type="STRING" id="694430.Natoc_3281"/>
<reference evidence="5 6" key="1">
    <citation type="submission" date="2012-11" db="EMBL/GenBank/DDBJ databases">
        <title>FINISHED of Natronococcus occultus SP4, DSM 3396.</title>
        <authorList>
            <consortium name="DOE Joint Genome Institute"/>
            <person name="Eisen J."/>
            <person name="Huntemann M."/>
            <person name="Wei C.-L."/>
            <person name="Han J."/>
            <person name="Detter J.C."/>
            <person name="Han C."/>
            <person name="Tapia R."/>
            <person name="Chen A."/>
            <person name="Kyrpides N."/>
            <person name="Mavromatis K."/>
            <person name="Markowitz V."/>
            <person name="Szeto E."/>
            <person name="Ivanova N."/>
            <person name="Mikhailova N."/>
            <person name="Ovchinnikova G."/>
            <person name="Pagani I."/>
            <person name="Pati A."/>
            <person name="Goodwin L."/>
            <person name="Nordberg H.P."/>
            <person name="Cantor M.N."/>
            <person name="Hua S.X."/>
            <person name="Woyke T."/>
            <person name="Eisen J."/>
            <person name="Klenk H.-P."/>
            <person name="Klenk H.-P."/>
        </authorList>
    </citation>
    <scope>NUCLEOTIDE SEQUENCE [LARGE SCALE GENOMIC DNA]</scope>
    <source>
        <strain evidence="5 6">SP4</strain>
    </source>
</reference>
<accession>L0K4I2</accession>
<evidence type="ECO:0000256" key="1">
    <source>
        <dbReference type="ARBA" id="ARBA00022676"/>
    </source>
</evidence>
<dbReference type="GeneID" id="14403668"/>
<dbReference type="OrthoDB" id="132546at2157"/>
<dbReference type="Pfam" id="PF00534">
    <property type="entry name" value="Glycos_transf_1"/>
    <property type="match status" value="1"/>
</dbReference>
<dbReference type="PANTHER" id="PTHR12526:SF629">
    <property type="entry name" value="TEICHURONIC ACID BIOSYNTHESIS GLYCOSYLTRANSFERASE TUAH-RELATED"/>
    <property type="match status" value="1"/>
</dbReference>
<evidence type="ECO:0000256" key="2">
    <source>
        <dbReference type="ARBA" id="ARBA00022679"/>
    </source>
</evidence>
<feature type="domain" description="Glycosyl transferase family 1" evidence="3">
    <location>
        <begin position="186"/>
        <end position="351"/>
    </location>
</feature>
<gene>
    <name evidence="5" type="ORF">Natoc_3281</name>
</gene>
<evidence type="ECO:0000259" key="4">
    <source>
        <dbReference type="Pfam" id="PF13579"/>
    </source>
</evidence>
<evidence type="ECO:0000259" key="3">
    <source>
        <dbReference type="Pfam" id="PF00534"/>
    </source>
</evidence>
<evidence type="ECO:0000313" key="5">
    <source>
        <dbReference type="EMBL" id="AGB39018.1"/>
    </source>
</evidence>
<dbReference type="HOGENOM" id="CLU_009583_36_1_2"/>
<keyword evidence="1" id="KW-0328">Glycosyltransferase</keyword>
<dbReference type="InterPro" id="IPR001296">
    <property type="entry name" value="Glyco_trans_1"/>
</dbReference>
<evidence type="ECO:0000313" key="6">
    <source>
        <dbReference type="Proteomes" id="UP000010878"/>
    </source>
</evidence>
<dbReference type="eggNOG" id="arCOG01410">
    <property type="taxonomic scope" value="Archaea"/>
</dbReference>
<dbReference type="PANTHER" id="PTHR12526">
    <property type="entry name" value="GLYCOSYLTRANSFERASE"/>
    <property type="match status" value="1"/>
</dbReference>
<keyword evidence="2 5" id="KW-0808">Transferase</keyword>
<proteinExistence type="predicted"/>
<organism evidence="5 6">
    <name type="scientific">Natronococcus occultus SP4</name>
    <dbReference type="NCBI Taxonomy" id="694430"/>
    <lineage>
        <taxon>Archaea</taxon>
        <taxon>Methanobacteriati</taxon>
        <taxon>Methanobacteriota</taxon>
        <taxon>Stenosarchaea group</taxon>
        <taxon>Halobacteria</taxon>
        <taxon>Halobacteriales</taxon>
        <taxon>Natrialbaceae</taxon>
        <taxon>Natronococcus</taxon>
    </lineage>
</organism>
<dbReference type="InterPro" id="IPR028098">
    <property type="entry name" value="Glyco_trans_4-like_N"/>
</dbReference>
<dbReference type="SUPFAM" id="SSF53756">
    <property type="entry name" value="UDP-Glycosyltransferase/glycogen phosphorylase"/>
    <property type="match status" value="1"/>
</dbReference>